<dbReference type="Proteomes" id="UP000001191">
    <property type="component" value="Chromosome"/>
</dbReference>
<dbReference type="OrthoDB" id="473106at2"/>
<dbReference type="STRING" id="63737.Npun_R6407"/>
<dbReference type="PANTHER" id="PTHR35894">
    <property type="entry name" value="GENERAL SECRETION PATHWAY PROTEIN A-RELATED"/>
    <property type="match status" value="1"/>
</dbReference>
<dbReference type="KEGG" id="npu:Npun_R6407"/>
<evidence type="ECO:0000259" key="1">
    <source>
        <dbReference type="Pfam" id="PF13401"/>
    </source>
</evidence>
<organism evidence="2 3">
    <name type="scientific">Nostoc punctiforme (strain ATCC 29133 / PCC 73102)</name>
    <dbReference type="NCBI Taxonomy" id="63737"/>
    <lineage>
        <taxon>Bacteria</taxon>
        <taxon>Bacillati</taxon>
        <taxon>Cyanobacteriota</taxon>
        <taxon>Cyanophyceae</taxon>
        <taxon>Nostocales</taxon>
        <taxon>Nostocaceae</taxon>
        <taxon>Nostoc</taxon>
    </lineage>
</organism>
<dbReference type="InterPro" id="IPR019734">
    <property type="entry name" value="TPR_rpt"/>
</dbReference>
<dbReference type="InterPro" id="IPR052026">
    <property type="entry name" value="ExeA_AAA_ATPase_DNA-bind"/>
</dbReference>
<dbReference type="Pfam" id="PF13374">
    <property type="entry name" value="TPR_10"/>
    <property type="match status" value="1"/>
</dbReference>
<dbReference type="InterPro" id="IPR027417">
    <property type="entry name" value="P-loop_NTPase"/>
</dbReference>
<dbReference type="eggNOG" id="COG0457">
    <property type="taxonomic scope" value="Bacteria"/>
</dbReference>
<dbReference type="Pfam" id="PF13181">
    <property type="entry name" value="TPR_8"/>
    <property type="match status" value="2"/>
</dbReference>
<dbReference type="SMART" id="SM00028">
    <property type="entry name" value="TPR"/>
    <property type="match status" value="4"/>
</dbReference>
<protein>
    <submittedName>
        <fullName evidence="2">TPR repeat-containing protein</fullName>
    </submittedName>
</protein>
<dbReference type="SUPFAM" id="SSF52540">
    <property type="entry name" value="P-loop containing nucleoside triphosphate hydrolases"/>
    <property type="match status" value="1"/>
</dbReference>
<reference evidence="2 3" key="2">
    <citation type="journal article" date="2013" name="Plant Physiol.">
        <title>A Nostoc punctiforme Sugar Transporter Necessary to Establish a Cyanobacterium-Plant Symbiosis.</title>
        <authorList>
            <person name="Ekman M."/>
            <person name="Picossi S."/>
            <person name="Campbell E.L."/>
            <person name="Meeks J.C."/>
            <person name="Flores E."/>
        </authorList>
    </citation>
    <scope>NUCLEOTIDE SEQUENCE [LARGE SCALE GENOMIC DNA]</scope>
    <source>
        <strain evidence="3">ATCC 29133 / PCC 73102</strain>
    </source>
</reference>
<accession>B2IY80</accession>
<dbReference type="SUPFAM" id="SSF48452">
    <property type="entry name" value="TPR-like"/>
    <property type="match status" value="1"/>
</dbReference>
<dbReference type="RefSeq" id="WP_012412618.1">
    <property type="nucleotide sequence ID" value="NC_010628.1"/>
</dbReference>
<keyword evidence="3" id="KW-1185">Reference proteome</keyword>
<evidence type="ECO:0000313" key="2">
    <source>
        <dbReference type="EMBL" id="ACC84679.1"/>
    </source>
</evidence>
<dbReference type="AlphaFoldDB" id="B2IY80"/>
<gene>
    <name evidence="2" type="ordered locus">Npun_R6407</name>
</gene>
<dbReference type="HOGENOM" id="CLU_314452_0_0_3"/>
<dbReference type="InterPro" id="IPR011990">
    <property type="entry name" value="TPR-like_helical_dom_sf"/>
</dbReference>
<dbReference type="Gene3D" id="3.40.50.300">
    <property type="entry name" value="P-loop containing nucleotide triphosphate hydrolases"/>
    <property type="match status" value="1"/>
</dbReference>
<dbReference type="EnsemblBacteria" id="ACC84679">
    <property type="protein sequence ID" value="ACC84679"/>
    <property type="gene ID" value="Npun_R6407"/>
</dbReference>
<sequence length="930" mass="108238">MSEIDKLEFVGREEHLNRIITLVQKANKLHVVLVEGRGGIGKTWLLNELQNRLNQVNIGTSEIIDCDTPVFNDAEDLCTQIAKQLYENTYQEWLLRLRQLREDENHLSQTAYQEERRQLEKFLVDEINRKSKQKRLVFLIDTVEKLGQAEGRAEVWEYIGNLCQQLDNAVLILAGRPSIARQILEKSFTEAELTYLELNEFTHEDVQTYILSKEEQLHFTLGKDLVQKIIVLSGGSPIMIEFGVEYAYREVIPDWLESEDIETIPARLEKTGGFEAEMVRHITQLRTSMDRLTLLLSRIYPLDSSDIANLLELSIEDAQKLFIDAQSYFFIKPVISGSQIALHDIVRDLVNKYVWADIDPDFEWRKRDSRIASKYFEKKDYQLGPQKRILEVQLYSDNYNKAANIEFLIEELKQQREFNTRRWLWNALEADPTIGFETWHEVTNTIRSQSKKFSFVNQLLAVVKQFEKQLNFDQRFKLIIFEAKLVHALKDKGTTENEVKKLEAMLADKSSNSSHQPDLCNVLGMLNAKLHLYEEALKYQQKCLSLVQEKKLASAIPGVANQVGYLYRQLNNFNEAEKYYKLGWDAAMEVDTPNKGLTQVMASIQNNLGYLYGLQKNYIKSEQCFKAAIDMWASVETEREIANAEIASATISVNEGNYVKAKQLLERALSRCNNEEDDNRILCRAYFHLGLNQWFSAEVLNEAVWDVTQVKWDLDVLSQAQDALEKSLKLAEKYGLEEELPGIWHQTASVYWHLGFQKCDRSLQEQALKLNDRSYHTSLEYNDRRYAIDSLVGKAEFDYYAKAYQHISDYARELSDRFQSYQNTYQLYFGRMLRIEGDVAFQQANYDLAFAKYAQGIPQIFQDGGFGPYSIQHELNLLQKKIERLPIELSKTLIQQLKHHWQDNKALKEWCDQQMFLTRIRATKQPSSHA</sequence>
<proteinExistence type="predicted"/>
<dbReference type="GO" id="GO:0016887">
    <property type="term" value="F:ATP hydrolysis activity"/>
    <property type="evidence" value="ECO:0007669"/>
    <property type="project" value="InterPro"/>
</dbReference>
<dbReference type="EMBL" id="CP001037">
    <property type="protein sequence ID" value="ACC84679.1"/>
    <property type="molecule type" value="Genomic_DNA"/>
</dbReference>
<dbReference type="eggNOG" id="COG1672">
    <property type="taxonomic scope" value="Bacteria"/>
</dbReference>
<dbReference type="Gene3D" id="1.25.40.10">
    <property type="entry name" value="Tetratricopeptide repeat domain"/>
    <property type="match status" value="2"/>
</dbReference>
<reference evidence="3" key="1">
    <citation type="submission" date="2008-04" db="EMBL/GenBank/DDBJ databases">
        <title>Complete sequence of chromosome of Nostoc punctiforme ATCC 29133.</title>
        <authorList>
            <consortium name="US DOE Joint Genome Institute"/>
            <person name="Copeland A."/>
            <person name="Lucas S."/>
            <person name="Lapidus A."/>
            <person name="Glavina del Rio T."/>
            <person name="Dalin E."/>
            <person name="Tice H."/>
            <person name="Pitluck S."/>
            <person name="Chain P."/>
            <person name="Malfatti S."/>
            <person name="Shin M."/>
            <person name="Vergez L."/>
            <person name="Schmutz J."/>
            <person name="Larimer F."/>
            <person name="Land M."/>
            <person name="Hauser L."/>
            <person name="Kyrpides N."/>
            <person name="Kim E."/>
            <person name="Meeks J.C."/>
            <person name="Elhai J."/>
            <person name="Campbell E.L."/>
            <person name="Thiel T."/>
            <person name="Longmire J."/>
            <person name="Potts M."/>
            <person name="Atlas R."/>
        </authorList>
    </citation>
    <scope>NUCLEOTIDE SEQUENCE [LARGE SCALE GENOMIC DNA]</scope>
    <source>
        <strain evidence="3">ATCC 29133 / PCC 73102</strain>
    </source>
</reference>
<dbReference type="PANTHER" id="PTHR35894:SF1">
    <property type="entry name" value="PHOSPHORIBULOKINASE _ URIDINE KINASE FAMILY"/>
    <property type="match status" value="1"/>
</dbReference>
<feature type="domain" description="ORC1/DEAH AAA+ ATPase" evidence="1">
    <location>
        <begin position="31"/>
        <end position="181"/>
    </location>
</feature>
<dbReference type="InterPro" id="IPR049945">
    <property type="entry name" value="AAA_22"/>
</dbReference>
<evidence type="ECO:0000313" key="3">
    <source>
        <dbReference type="Proteomes" id="UP000001191"/>
    </source>
</evidence>
<name>B2IY80_NOSP7</name>
<dbReference type="Pfam" id="PF13401">
    <property type="entry name" value="AAA_22"/>
    <property type="match status" value="1"/>
</dbReference>